<gene>
    <name evidence="4" type="ORF">VDBG_07897</name>
</gene>
<feature type="transmembrane region" description="Helical" evidence="2">
    <location>
        <begin position="40"/>
        <end position="61"/>
    </location>
</feature>
<evidence type="ECO:0000313" key="4">
    <source>
        <dbReference type="EMBL" id="EEY21787.1"/>
    </source>
</evidence>
<dbReference type="GeneID" id="9529693"/>
<keyword evidence="2" id="KW-0812">Transmembrane</keyword>
<protein>
    <submittedName>
        <fullName evidence="4">Sulfatase domain-containing protein</fullName>
    </submittedName>
</protein>
<feature type="transmembrane region" description="Helical" evidence="2">
    <location>
        <begin position="115"/>
        <end position="139"/>
    </location>
</feature>
<name>C9SSM2_VERA1</name>
<dbReference type="InterPro" id="IPR000917">
    <property type="entry name" value="Sulfatase_N"/>
</dbReference>
<feature type="transmembrane region" description="Helical" evidence="2">
    <location>
        <begin position="68"/>
        <end position="95"/>
    </location>
</feature>
<keyword evidence="2" id="KW-0472">Membrane</keyword>
<dbReference type="Pfam" id="PF00884">
    <property type="entry name" value="Sulfatase"/>
    <property type="match status" value="1"/>
</dbReference>
<reference evidence="5" key="1">
    <citation type="journal article" date="2011" name="PLoS Pathog.">
        <title>Comparative genomics yields insights into niche adaptation of plant vascular wilt pathogens.</title>
        <authorList>
            <person name="Klosterman S.J."/>
            <person name="Subbarao K.V."/>
            <person name="Kang S."/>
            <person name="Veronese P."/>
            <person name="Gold S.E."/>
            <person name="Thomma B.P.H.J."/>
            <person name="Chen Z."/>
            <person name="Henrissat B."/>
            <person name="Lee Y.-H."/>
            <person name="Park J."/>
            <person name="Garcia-Pedrajas M.D."/>
            <person name="Barbara D.J."/>
            <person name="Anchieta A."/>
            <person name="de Jonge R."/>
            <person name="Santhanam P."/>
            <person name="Maruthachalam K."/>
            <person name="Atallah Z."/>
            <person name="Amyotte S.G."/>
            <person name="Paz Z."/>
            <person name="Inderbitzin P."/>
            <person name="Hayes R.J."/>
            <person name="Heiman D.I."/>
            <person name="Young S."/>
            <person name="Zeng Q."/>
            <person name="Engels R."/>
            <person name="Galagan J."/>
            <person name="Cuomo C.A."/>
            <person name="Dobinson K.F."/>
            <person name="Ma L.-J."/>
        </authorList>
    </citation>
    <scope>NUCLEOTIDE SEQUENCE [LARGE SCALE GENOMIC DNA]</scope>
    <source>
        <strain evidence="5">VaMs.102 / ATCC MYA-4576 / FGSC 10136</strain>
    </source>
</reference>
<dbReference type="PANTHER" id="PTHR43751">
    <property type="entry name" value="SULFATASE"/>
    <property type="match status" value="1"/>
</dbReference>
<keyword evidence="5" id="KW-1185">Reference proteome</keyword>
<feature type="compositionally biased region" description="Gly residues" evidence="1">
    <location>
        <begin position="893"/>
        <end position="906"/>
    </location>
</feature>
<feature type="region of interest" description="Disordered" evidence="1">
    <location>
        <begin position="893"/>
        <end position="941"/>
    </location>
</feature>
<dbReference type="Gene3D" id="3.40.720.10">
    <property type="entry name" value="Alkaline Phosphatase, subunit A"/>
    <property type="match status" value="1"/>
</dbReference>
<dbReference type="AlphaFoldDB" id="C9SSM2"/>
<keyword evidence="2" id="KW-1133">Transmembrane helix</keyword>
<dbReference type="PANTHER" id="PTHR43751:SF3">
    <property type="entry name" value="SULFATASE N-TERMINAL DOMAIN-CONTAINING PROTEIN"/>
    <property type="match status" value="1"/>
</dbReference>
<dbReference type="OrthoDB" id="103349at2759"/>
<dbReference type="KEGG" id="val:VDBG_07897"/>
<dbReference type="OMA" id="CANHCGA"/>
<dbReference type="RefSeq" id="XP_003001638.1">
    <property type="nucleotide sequence ID" value="XM_003001592.1"/>
</dbReference>
<dbReference type="eggNOG" id="ENOG502SJFZ">
    <property type="taxonomic scope" value="Eukaryota"/>
</dbReference>
<dbReference type="HOGENOM" id="CLU_016056_0_0_1"/>
<evidence type="ECO:0000259" key="3">
    <source>
        <dbReference type="Pfam" id="PF00884"/>
    </source>
</evidence>
<evidence type="ECO:0000313" key="5">
    <source>
        <dbReference type="Proteomes" id="UP000008698"/>
    </source>
</evidence>
<dbReference type="InterPro" id="IPR017850">
    <property type="entry name" value="Alkaline_phosphatase_core_sf"/>
</dbReference>
<sequence>MAFLGSPAPFFFSSFTVAILASKAVHLIAHFSTVPFSAFIIYLPTFLIYDLLAIFVLRLLLQNSRGGFWLIPVSIGSLISFIAVGGAASQLGFFAQTSGELQWRDAQAYANKEGLEVLLSGSAALLAFTGAIYAVGFVLRNILHNAVGNVLQAFGEDVLSILRWLSKFRSAQLRRSRAEKRDTHPLNKDRDEEGAASAEMLLHNGTARFSEDHSDVSTLLDESFHEKGYEYDQPELSRRRRRLPAWIGLLFSAMYLTIAHITRPARPYDYMSITLPISMLDVFQNHADYCTLQNSIYDNPWPFPDLLAEDHWEKPGANSKGWAPGSDSKLAQEYRERTPQWLPEELPRGFFRWDPLRFKNGFLGSHKPKGPAQTPFCPNVPLEPPFYNPVNDPLKITNLDNDILEPLRKPLEDGSIKIKNVVLVLMESLRQGILADQARIRAMEKHYEVARRASQRQRRIRSTNYCPRWLRISNRSLESRWLQGLRPARLWFGALRPWPMPVDKFDEADTDSYQPCIPQVLDLFNKAKVDDEAPSDDFRDQEWMPALFEAEVEEYDRQEIFDQKIGFKHIVTRKQIEESPRFNSSKILNQKVNYFAYPEPVLKPHISEFVRSARAKDKRIWMSHFTSTTHHAWDTPSDFSTLDYLPSKGSNAWHTDFNKYLNTLRYHDKWMGELMQLFDDLDMTNETLIVFIGDHGQTFKEDYRKTGTYEVPHVSDFRVPITFRHPHLPRVQSAVNATSISVLPTILDLLVSSGSLNKRDTAMATDLAQDYEGQSLVREYKKKDGKRRAWNFSVINSGAGMLTVTSADVPYKLNMPLEKVFEYMVSNLAEDPTERKAVTAWTYDEMVTSVEKKMGKDAKVWAEEAVAVGKWWAKERKRLWRYRTLPFYPGTSGLKGHGPPHGHGPPGHGPPGFGPPRLGPPGHGPPGHRPPGRGPPPPRRY</sequence>
<accession>C9SSM2</accession>
<dbReference type="Proteomes" id="UP000008698">
    <property type="component" value="Unassembled WGS sequence"/>
</dbReference>
<feature type="domain" description="Sulfatase N-terminal" evidence="3">
    <location>
        <begin position="556"/>
        <end position="750"/>
    </location>
</feature>
<dbReference type="InterPro" id="IPR052701">
    <property type="entry name" value="GAG_Ulvan_Degrading_Sulfatases"/>
</dbReference>
<feature type="transmembrane region" description="Helical" evidence="2">
    <location>
        <begin position="243"/>
        <end position="262"/>
    </location>
</feature>
<dbReference type="SUPFAM" id="SSF53649">
    <property type="entry name" value="Alkaline phosphatase-like"/>
    <property type="match status" value="1"/>
</dbReference>
<proteinExistence type="predicted"/>
<feature type="compositionally biased region" description="Pro residues" evidence="1">
    <location>
        <begin position="907"/>
        <end position="941"/>
    </location>
</feature>
<evidence type="ECO:0000256" key="1">
    <source>
        <dbReference type="SAM" id="MobiDB-lite"/>
    </source>
</evidence>
<dbReference type="STRING" id="526221.C9SSM2"/>
<organism evidence="5">
    <name type="scientific">Verticillium alfalfae (strain VaMs.102 / ATCC MYA-4576 / FGSC 10136)</name>
    <name type="common">Verticillium wilt of alfalfa</name>
    <name type="synonym">Verticillium albo-atrum</name>
    <dbReference type="NCBI Taxonomy" id="526221"/>
    <lineage>
        <taxon>Eukaryota</taxon>
        <taxon>Fungi</taxon>
        <taxon>Dikarya</taxon>
        <taxon>Ascomycota</taxon>
        <taxon>Pezizomycotina</taxon>
        <taxon>Sordariomycetes</taxon>
        <taxon>Hypocreomycetidae</taxon>
        <taxon>Glomerellales</taxon>
        <taxon>Plectosphaerellaceae</taxon>
        <taxon>Verticillium</taxon>
    </lineage>
</organism>
<evidence type="ECO:0000256" key="2">
    <source>
        <dbReference type="SAM" id="Phobius"/>
    </source>
</evidence>
<dbReference type="EMBL" id="DS985224">
    <property type="protein sequence ID" value="EEY21787.1"/>
    <property type="molecule type" value="Genomic_DNA"/>
</dbReference>